<feature type="domain" description="Heterokaryon incompatibility" evidence="1">
    <location>
        <begin position="228"/>
        <end position="320"/>
    </location>
</feature>
<name>A0ABR3TAR6_9PEZI</name>
<dbReference type="Proteomes" id="UP001521184">
    <property type="component" value="Unassembled WGS sequence"/>
</dbReference>
<dbReference type="PANTHER" id="PTHR33112">
    <property type="entry name" value="DOMAIN PROTEIN, PUTATIVE-RELATED"/>
    <property type="match status" value="1"/>
</dbReference>
<sequence>MPKGLNTWFNEAHLGDATTSAPCRSCAKLAIKYDADDPAQQVVPSKFHVQDELPKLAFLDENVRLGCEFCGLLLEIVRNGVENDESSETTPISLGDACFYTESYLRTDATGDMNGAYGLKMELRVGGGQPKRLYFSLHADHVSELSIALMQRWIQECAKHPICRLSEKPFVPTRLIDVGTMDSAAVALVEASGNMPGLRYAVLSHCWGPRDPQKPMLKTELSTLAERKDSTEDWQREAALMHQVYKHAHVCIAATSARTSHDGFLERSLSREVRIPFTLPRGGASHGYLHLRQTDNEVMCGFESNVECSTWNDRGWTFQERFLSRRLIHFCKNQAYFECRTTIWAEDNHKVQHETLPTFHLGHGYTSGEELPSVMAGDERDEGIGSQVFGSAPEGNQEQKEEMEDAESDHGDELETIFEHWFAIAAWYSSRQLTYGTDKLIALSGLAKVASSAGQVGRYFAGIWENDLCYGLLWICSGDCVQSPSYRAPSWSWASIDGQIVWGDDRDRAELRPVFDFLDVDIELTGPDVFGGISSARLIISGSPVPVEIGGRDRPDRFLFDFSHHLMYEGRKIGLVHLDLRDPKLLPTGLYALQLFEQYPTPPEQDHHRNVWCGLLLALSDEQPETFRRVGLFVLDEDDLDVFEDLEPRRTTLI</sequence>
<comment type="caution">
    <text evidence="2">The sequence shown here is derived from an EMBL/GenBank/DDBJ whole genome shotgun (WGS) entry which is preliminary data.</text>
</comment>
<gene>
    <name evidence="2" type="ORF">SLS58_009741</name>
</gene>
<dbReference type="EMBL" id="JAKEKT020000100">
    <property type="protein sequence ID" value="KAL1636617.1"/>
    <property type="molecule type" value="Genomic_DNA"/>
</dbReference>
<keyword evidence="3" id="KW-1185">Reference proteome</keyword>
<dbReference type="PANTHER" id="PTHR33112:SF15">
    <property type="entry name" value="HETEROKARYON INCOMPATIBILITY DOMAIN-CONTAINING PROTEIN"/>
    <property type="match status" value="1"/>
</dbReference>
<dbReference type="InterPro" id="IPR010730">
    <property type="entry name" value="HET"/>
</dbReference>
<reference evidence="2 3" key="1">
    <citation type="journal article" date="2023" name="Plant Dis.">
        <title>First Report of Diplodia intermedia Causing Canker and Dieback Diseases on Apple Trees in Canada.</title>
        <authorList>
            <person name="Ellouze W."/>
            <person name="Ilyukhin E."/>
            <person name="Sulman M."/>
            <person name="Ali S."/>
        </authorList>
    </citation>
    <scope>NUCLEOTIDE SEQUENCE [LARGE SCALE GENOMIC DNA]</scope>
    <source>
        <strain evidence="2 3">M45-28</strain>
    </source>
</reference>
<evidence type="ECO:0000313" key="3">
    <source>
        <dbReference type="Proteomes" id="UP001521184"/>
    </source>
</evidence>
<dbReference type="Pfam" id="PF06985">
    <property type="entry name" value="HET"/>
    <property type="match status" value="1"/>
</dbReference>
<protein>
    <recommendedName>
        <fullName evidence="1">Heterokaryon incompatibility domain-containing protein</fullName>
    </recommendedName>
</protein>
<evidence type="ECO:0000313" key="2">
    <source>
        <dbReference type="EMBL" id="KAL1636617.1"/>
    </source>
</evidence>
<accession>A0ABR3TAR6</accession>
<proteinExistence type="predicted"/>
<organism evidence="2 3">
    <name type="scientific">Diplodia intermedia</name>
    <dbReference type="NCBI Taxonomy" id="856260"/>
    <lineage>
        <taxon>Eukaryota</taxon>
        <taxon>Fungi</taxon>
        <taxon>Dikarya</taxon>
        <taxon>Ascomycota</taxon>
        <taxon>Pezizomycotina</taxon>
        <taxon>Dothideomycetes</taxon>
        <taxon>Dothideomycetes incertae sedis</taxon>
        <taxon>Botryosphaeriales</taxon>
        <taxon>Botryosphaeriaceae</taxon>
        <taxon>Diplodia</taxon>
    </lineage>
</organism>
<evidence type="ECO:0000259" key="1">
    <source>
        <dbReference type="Pfam" id="PF06985"/>
    </source>
</evidence>